<evidence type="ECO:0000256" key="1">
    <source>
        <dbReference type="ARBA" id="ARBA00004236"/>
    </source>
</evidence>
<dbReference type="InterPro" id="IPR029044">
    <property type="entry name" value="Nucleotide-diphossugar_trans"/>
</dbReference>
<keyword evidence="5" id="KW-0472">Membrane</keyword>
<dbReference type="EMBL" id="MGAT01000011">
    <property type="protein sequence ID" value="OGK52895.1"/>
    <property type="molecule type" value="Genomic_DNA"/>
</dbReference>
<dbReference type="STRING" id="1802069.A2970_00360"/>
<dbReference type="PANTHER" id="PTHR43646:SF2">
    <property type="entry name" value="GLYCOSYLTRANSFERASE 2-LIKE DOMAIN-CONTAINING PROTEIN"/>
    <property type="match status" value="1"/>
</dbReference>
<comment type="caution">
    <text evidence="7">The sequence shown here is derived from an EMBL/GenBank/DDBJ whole genome shotgun (WGS) entry which is preliminary data.</text>
</comment>
<evidence type="ECO:0000259" key="6">
    <source>
        <dbReference type="Pfam" id="PF00535"/>
    </source>
</evidence>
<comment type="subcellular location">
    <subcellularLocation>
        <location evidence="1">Cell membrane</location>
    </subcellularLocation>
</comment>
<dbReference type="GO" id="GO:0016757">
    <property type="term" value="F:glycosyltransferase activity"/>
    <property type="evidence" value="ECO:0007669"/>
    <property type="project" value="UniProtKB-KW"/>
</dbReference>
<feature type="domain" description="Glycosyltransferase 2-like" evidence="6">
    <location>
        <begin position="6"/>
        <end position="161"/>
    </location>
</feature>
<organism evidence="7 8">
    <name type="scientific">Candidatus Roizmanbacteria bacterium RIFCSPLOWO2_01_FULL_44_13</name>
    <dbReference type="NCBI Taxonomy" id="1802069"/>
    <lineage>
        <taxon>Bacteria</taxon>
        <taxon>Candidatus Roizmaniibacteriota</taxon>
    </lineage>
</organism>
<reference evidence="7 8" key="1">
    <citation type="journal article" date="2016" name="Nat. Commun.">
        <title>Thousands of microbial genomes shed light on interconnected biogeochemical processes in an aquifer system.</title>
        <authorList>
            <person name="Anantharaman K."/>
            <person name="Brown C.T."/>
            <person name="Hug L.A."/>
            <person name="Sharon I."/>
            <person name="Castelle C.J."/>
            <person name="Probst A.J."/>
            <person name="Thomas B.C."/>
            <person name="Singh A."/>
            <person name="Wilkins M.J."/>
            <person name="Karaoz U."/>
            <person name="Brodie E.L."/>
            <person name="Williams K.H."/>
            <person name="Hubbard S.S."/>
            <person name="Banfield J.F."/>
        </authorList>
    </citation>
    <scope>NUCLEOTIDE SEQUENCE [LARGE SCALE GENOMIC DNA]</scope>
</reference>
<name>A0A1F7JBD8_9BACT</name>
<evidence type="ECO:0000256" key="4">
    <source>
        <dbReference type="ARBA" id="ARBA00022679"/>
    </source>
</evidence>
<evidence type="ECO:0000256" key="5">
    <source>
        <dbReference type="ARBA" id="ARBA00023136"/>
    </source>
</evidence>
<proteinExistence type="predicted"/>
<evidence type="ECO:0000313" key="8">
    <source>
        <dbReference type="Proteomes" id="UP000178857"/>
    </source>
</evidence>
<dbReference type="Gene3D" id="3.90.550.10">
    <property type="entry name" value="Spore Coat Polysaccharide Biosynthesis Protein SpsA, Chain A"/>
    <property type="match status" value="1"/>
</dbReference>
<dbReference type="AlphaFoldDB" id="A0A1F7JBD8"/>
<keyword evidence="2" id="KW-1003">Cell membrane</keyword>
<protein>
    <recommendedName>
        <fullName evidence="6">Glycosyltransferase 2-like domain-containing protein</fullName>
    </recommendedName>
</protein>
<dbReference type="Pfam" id="PF00535">
    <property type="entry name" value="Glycos_transf_2"/>
    <property type="match status" value="1"/>
</dbReference>
<dbReference type="PANTHER" id="PTHR43646">
    <property type="entry name" value="GLYCOSYLTRANSFERASE"/>
    <property type="match status" value="1"/>
</dbReference>
<evidence type="ECO:0000313" key="7">
    <source>
        <dbReference type="EMBL" id="OGK52895.1"/>
    </source>
</evidence>
<keyword evidence="3" id="KW-0328">Glycosyltransferase</keyword>
<dbReference type="Proteomes" id="UP000178857">
    <property type="component" value="Unassembled WGS sequence"/>
</dbReference>
<dbReference type="InterPro" id="IPR001173">
    <property type="entry name" value="Glyco_trans_2-like"/>
</dbReference>
<evidence type="ECO:0000256" key="3">
    <source>
        <dbReference type="ARBA" id="ARBA00022676"/>
    </source>
</evidence>
<gene>
    <name evidence="7" type="ORF">A2970_00360</name>
</gene>
<dbReference type="SUPFAM" id="SSF53448">
    <property type="entry name" value="Nucleotide-diphospho-sugar transferases"/>
    <property type="match status" value="1"/>
</dbReference>
<sequence length="273" mass="31869">MKPFFSIIIPTLNEERLLPNLLNDLKKQKEKKFEVLIIDGQSKDKTTAVAKKAYGKARIIISDKRNLCHQRNIGGQKAKGDYLVFLDADIRIYNNYLSELKKTIDKNSYLFITTYLLPDVRDKFDIFLIQIANYTLEIMKLANKQMAPGFNFIIYKNLFNKIGGFDERTTISEDHELSLRIQNAGVRLNIIPKRLLKWSFRRIKKDGYLPLIYKYSIATVHSMLLGEITDKKLGYQMGGHHFLEDKDVRLNKKLASEIKKYSNMVKALFKEFF</sequence>
<keyword evidence="4" id="KW-0808">Transferase</keyword>
<evidence type="ECO:0000256" key="2">
    <source>
        <dbReference type="ARBA" id="ARBA00022475"/>
    </source>
</evidence>
<accession>A0A1F7JBD8</accession>
<dbReference type="GO" id="GO:0005886">
    <property type="term" value="C:plasma membrane"/>
    <property type="evidence" value="ECO:0007669"/>
    <property type="project" value="UniProtKB-SubCell"/>
</dbReference>